<gene>
    <name evidence="2" type="ORF">METZ01_LOCUS498634</name>
</gene>
<dbReference type="InterPro" id="IPR012337">
    <property type="entry name" value="RNaseH-like_sf"/>
</dbReference>
<evidence type="ECO:0000313" key="2">
    <source>
        <dbReference type="EMBL" id="SVE45780.1"/>
    </source>
</evidence>
<sequence>MPSSKQLQHVDIYTDGACSPNPGRGGWGALLISRN</sequence>
<accession>A0A383DNE3</accession>
<protein>
    <recommendedName>
        <fullName evidence="1">RNase H type-1 domain-containing protein</fullName>
    </recommendedName>
</protein>
<dbReference type="InterPro" id="IPR002156">
    <property type="entry name" value="RNaseH_domain"/>
</dbReference>
<reference evidence="2" key="1">
    <citation type="submission" date="2018-05" db="EMBL/GenBank/DDBJ databases">
        <authorList>
            <person name="Lanie J.A."/>
            <person name="Ng W.-L."/>
            <person name="Kazmierczak K.M."/>
            <person name="Andrzejewski T.M."/>
            <person name="Davidsen T.M."/>
            <person name="Wayne K.J."/>
            <person name="Tettelin H."/>
            <person name="Glass J.I."/>
            <person name="Rusch D."/>
            <person name="Podicherti R."/>
            <person name="Tsui H.-C.T."/>
            <person name="Winkler M.E."/>
        </authorList>
    </citation>
    <scope>NUCLEOTIDE SEQUENCE</scope>
</reference>
<feature type="non-terminal residue" evidence="2">
    <location>
        <position position="35"/>
    </location>
</feature>
<dbReference type="GO" id="GO:0003676">
    <property type="term" value="F:nucleic acid binding"/>
    <property type="evidence" value="ECO:0007669"/>
    <property type="project" value="InterPro"/>
</dbReference>
<dbReference type="Pfam" id="PF00075">
    <property type="entry name" value="RNase_H"/>
    <property type="match status" value="1"/>
</dbReference>
<dbReference type="GO" id="GO:0004523">
    <property type="term" value="F:RNA-DNA hybrid ribonuclease activity"/>
    <property type="evidence" value="ECO:0007669"/>
    <property type="project" value="InterPro"/>
</dbReference>
<organism evidence="2">
    <name type="scientific">marine metagenome</name>
    <dbReference type="NCBI Taxonomy" id="408172"/>
    <lineage>
        <taxon>unclassified sequences</taxon>
        <taxon>metagenomes</taxon>
        <taxon>ecological metagenomes</taxon>
    </lineage>
</organism>
<proteinExistence type="predicted"/>
<dbReference type="SUPFAM" id="SSF53098">
    <property type="entry name" value="Ribonuclease H-like"/>
    <property type="match status" value="1"/>
</dbReference>
<dbReference type="Gene3D" id="3.30.420.10">
    <property type="entry name" value="Ribonuclease H-like superfamily/Ribonuclease H"/>
    <property type="match status" value="1"/>
</dbReference>
<evidence type="ECO:0000259" key="1">
    <source>
        <dbReference type="PROSITE" id="PS50879"/>
    </source>
</evidence>
<dbReference type="AlphaFoldDB" id="A0A383DNE3"/>
<dbReference type="EMBL" id="UINC01218658">
    <property type="protein sequence ID" value="SVE45780.1"/>
    <property type="molecule type" value="Genomic_DNA"/>
</dbReference>
<dbReference type="PROSITE" id="PS50879">
    <property type="entry name" value="RNASE_H_1"/>
    <property type="match status" value="1"/>
</dbReference>
<name>A0A383DNE3_9ZZZZ</name>
<dbReference type="InterPro" id="IPR036397">
    <property type="entry name" value="RNaseH_sf"/>
</dbReference>
<feature type="domain" description="RNase H type-1" evidence="1">
    <location>
        <begin position="6"/>
        <end position="35"/>
    </location>
</feature>